<dbReference type="PANTHER" id="PTHR30346">
    <property type="entry name" value="TRANSCRIPTIONAL DUAL REGULATOR HCAR-RELATED"/>
    <property type="match status" value="1"/>
</dbReference>
<dbReference type="Gene3D" id="3.40.190.10">
    <property type="entry name" value="Periplasmic binding protein-like II"/>
    <property type="match status" value="2"/>
</dbReference>
<dbReference type="InterPro" id="IPR005119">
    <property type="entry name" value="LysR_subst-bd"/>
</dbReference>
<dbReference type="Gene3D" id="1.10.10.10">
    <property type="entry name" value="Winged helix-like DNA-binding domain superfamily/Winged helix DNA-binding domain"/>
    <property type="match status" value="1"/>
</dbReference>
<evidence type="ECO:0000256" key="4">
    <source>
        <dbReference type="ARBA" id="ARBA00023163"/>
    </source>
</evidence>
<gene>
    <name evidence="5" type="ORF">CCR94_04590</name>
</gene>
<dbReference type="InterPro" id="IPR000847">
    <property type="entry name" value="LysR_HTH_N"/>
</dbReference>
<dbReference type="Pfam" id="PF00126">
    <property type="entry name" value="HTH_1"/>
    <property type="match status" value="1"/>
</dbReference>
<name>A0A2S6NDL7_9HYPH</name>
<evidence type="ECO:0000256" key="2">
    <source>
        <dbReference type="ARBA" id="ARBA00023015"/>
    </source>
</evidence>
<protein>
    <submittedName>
        <fullName evidence="5">Uncharacterized protein</fullName>
    </submittedName>
</protein>
<evidence type="ECO:0000256" key="3">
    <source>
        <dbReference type="ARBA" id="ARBA00023125"/>
    </source>
</evidence>
<dbReference type="PROSITE" id="PS50931">
    <property type="entry name" value="HTH_LYSR"/>
    <property type="match status" value="1"/>
</dbReference>
<dbReference type="EMBL" id="NHSJ01000036">
    <property type="protein sequence ID" value="PPQ32697.1"/>
    <property type="molecule type" value="Genomic_DNA"/>
</dbReference>
<dbReference type="SUPFAM" id="SSF53850">
    <property type="entry name" value="Periplasmic binding protein-like II"/>
    <property type="match status" value="1"/>
</dbReference>
<comment type="similarity">
    <text evidence="1">Belongs to the LysR transcriptional regulatory family.</text>
</comment>
<organism evidence="5 6">
    <name type="scientific">Rhodoblastus sphagnicola</name>
    <dbReference type="NCBI Taxonomy" id="333368"/>
    <lineage>
        <taxon>Bacteria</taxon>
        <taxon>Pseudomonadati</taxon>
        <taxon>Pseudomonadota</taxon>
        <taxon>Alphaproteobacteria</taxon>
        <taxon>Hyphomicrobiales</taxon>
        <taxon>Rhodoblastaceae</taxon>
        <taxon>Rhodoblastus</taxon>
    </lineage>
</organism>
<sequence>MNLHQLRIFCAIAQSKTLTQAAKQMGLTQPTLSQQLSSLEEKVGTKLFERTLNQMEITVAGEFLLRRALQILNEVESTEEQLREFATGKRGVIRLAGINSIVRAVAPQAIGLLKQRLPEVEFDIHEMSPTEVLDLLYARQVNIGLVAVGSLAKSNVSFREVPVVTDPYVLVTPAGLGLAAVADLEDLPADKRAMLRNCIRFNFASQLSRRFESWQQQMLPGHSLVAQCRSYDVALSLVRSGLGVCLAPALAVHENGRSLEGVDLYATNLPARQTVAMVPAQSLRVEPYKTFLDALREAGARTPLPTILPMPPFMKRAAELTELGALV</sequence>
<dbReference type="FunFam" id="1.10.10.10:FF:000001">
    <property type="entry name" value="LysR family transcriptional regulator"/>
    <property type="match status" value="1"/>
</dbReference>
<dbReference type="AlphaFoldDB" id="A0A2S6NDL7"/>
<dbReference type="RefSeq" id="WP_104506701.1">
    <property type="nucleotide sequence ID" value="NZ_JACIGC010000021.1"/>
</dbReference>
<evidence type="ECO:0000313" key="6">
    <source>
        <dbReference type="Proteomes" id="UP000239089"/>
    </source>
</evidence>
<dbReference type="GO" id="GO:0032993">
    <property type="term" value="C:protein-DNA complex"/>
    <property type="evidence" value="ECO:0007669"/>
    <property type="project" value="TreeGrafter"/>
</dbReference>
<dbReference type="PANTHER" id="PTHR30346:SF28">
    <property type="entry name" value="HTH-TYPE TRANSCRIPTIONAL REGULATOR CYNR"/>
    <property type="match status" value="1"/>
</dbReference>
<dbReference type="InterPro" id="IPR036390">
    <property type="entry name" value="WH_DNA-bd_sf"/>
</dbReference>
<dbReference type="GO" id="GO:0003700">
    <property type="term" value="F:DNA-binding transcription factor activity"/>
    <property type="evidence" value="ECO:0007669"/>
    <property type="project" value="InterPro"/>
</dbReference>
<keyword evidence="6" id="KW-1185">Reference proteome</keyword>
<evidence type="ECO:0000256" key="1">
    <source>
        <dbReference type="ARBA" id="ARBA00009437"/>
    </source>
</evidence>
<dbReference type="PRINTS" id="PR00039">
    <property type="entry name" value="HTHLYSR"/>
</dbReference>
<evidence type="ECO:0000313" key="5">
    <source>
        <dbReference type="EMBL" id="PPQ32697.1"/>
    </source>
</evidence>
<reference evidence="5 6" key="1">
    <citation type="journal article" date="2018" name="Arch. Microbiol.">
        <title>New insights into the metabolic potential of the phototrophic purple bacterium Rhodopila globiformis DSM 161(T) from its draft genome sequence and evidence for a vanadium-dependent nitrogenase.</title>
        <authorList>
            <person name="Imhoff J.F."/>
            <person name="Rahn T."/>
            <person name="Kunzel S."/>
            <person name="Neulinger S.C."/>
        </authorList>
    </citation>
    <scope>NUCLEOTIDE SEQUENCE [LARGE SCALE GENOMIC DNA]</scope>
    <source>
        <strain evidence="5 6">DSM 16996</strain>
    </source>
</reference>
<keyword evidence="2" id="KW-0805">Transcription regulation</keyword>
<dbReference type="SUPFAM" id="SSF46785">
    <property type="entry name" value="Winged helix' DNA-binding domain"/>
    <property type="match status" value="1"/>
</dbReference>
<accession>A0A2S6NDL7</accession>
<dbReference type="OrthoDB" id="7492271at2"/>
<keyword evidence="3" id="KW-0238">DNA-binding</keyword>
<dbReference type="InterPro" id="IPR036388">
    <property type="entry name" value="WH-like_DNA-bd_sf"/>
</dbReference>
<proteinExistence type="inferred from homology"/>
<dbReference type="Proteomes" id="UP000239089">
    <property type="component" value="Unassembled WGS sequence"/>
</dbReference>
<dbReference type="GO" id="GO:0003677">
    <property type="term" value="F:DNA binding"/>
    <property type="evidence" value="ECO:0007669"/>
    <property type="project" value="UniProtKB-KW"/>
</dbReference>
<dbReference type="Pfam" id="PF03466">
    <property type="entry name" value="LysR_substrate"/>
    <property type="match status" value="1"/>
</dbReference>
<comment type="caution">
    <text evidence="5">The sequence shown here is derived from an EMBL/GenBank/DDBJ whole genome shotgun (WGS) entry which is preliminary data.</text>
</comment>
<keyword evidence="4" id="KW-0804">Transcription</keyword>